<gene>
    <name evidence="2" type="ORF">EOS_12675</name>
</gene>
<evidence type="ECO:0000313" key="2">
    <source>
        <dbReference type="EMBL" id="KLU25741.1"/>
    </source>
</evidence>
<keyword evidence="1" id="KW-0732">Signal</keyword>
<feature type="chain" id="PRO_5005250039" description="Purine nucleoside phosphorylase" evidence="1">
    <location>
        <begin position="24"/>
        <end position="106"/>
    </location>
</feature>
<evidence type="ECO:0008006" key="4">
    <source>
        <dbReference type="Google" id="ProtNLM"/>
    </source>
</evidence>
<protein>
    <recommendedName>
        <fullName evidence="4">Purine nucleoside phosphorylase</fullName>
    </recommendedName>
</protein>
<name>A0A0J1CZG2_9BURK</name>
<feature type="signal peptide" evidence="1">
    <location>
        <begin position="1"/>
        <end position="23"/>
    </location>
</feature>
<dbReference type="AlphaFoldDB" id="A0A0J1CZG2"/>
<evidence type="ECO:0000313" key="3">
    <source>
        <dbReference type="Proteomes" id="UP000035963"/>
    </source>
</evidence>
<dbReference type="Pfam" id="PF13663">
    <property type="entry name" value="DUF4148"/>
    <property type="match status" value="1"/>
</dbReference>
<dbReference type="RefSeq" id="WP_047846999.1">
    <property type="nucleotide sequence ID" value="NZ_AEJF01000085.1"/>
</dbReference>
<comment type="caution">
    <text evidence="2">The sequence shown here is derived from an EMBL/GenBank/DDBJ whole genome shotgun (WGS) entry which is preliminary data.</text>
</comment>
<reference evidence="2 3" key="1">
    <citation type="journal article" date="2015" name="Genome Announc.">
        <title>Draft Genome Sequence of Burkholderia sp. Strain PML1(12), an Ectomycorrhizosphere-Inhabiting Bacterium with Effective Mineral-Weathering Ability.</title>
        <authorList>
            <person name="Uroz S."/>
            <person name="Oger P."/>
        </authorList>
    </citation>
    <scope>NUCLEOTIDE SEQUENCE [LARGE SCALE GENOMIC DNA]</scope>
    <source>
        <strain evidence="3">PML1(12)</strain>
    </source>
</reference>
<dbReference type="PATRIC" id="fig|908627.4.peg.2816"/>
<organism evidence="2 3">
    <name type="scientific">Caballeronia mineralivorans PML1(12)</name>
    <dbReference type="NCBI Taxonomy" id="908627"/>
    <lineage>
        <taxon>Bacteria</taxon>
        <taxon>Pseudomonadati</taxon>
        <taxon>Pseudomonadota</taxon>
        <taxon>Betaproteobacteria</taxon>
        <taxon>Burkholderiales</taxon>
        <taxon>Burkholderiaceae</taxon>
        <taxon>Caballeronia</taxon>
    </lineage>
</organism>
<evidence type="ECO:0000256" key="1">
    <source>
        <dbReference type="SAM" id="SignalP"/>
    </source>
</evidence>
<dbReference type="Proteomes" id="UP000035963">
    <property type="component" value="Unassembled WGS sequence"/>
</dbReference>
<dbReference type="InterPro" id="IPR025421">
    <property type="entry name" value="DUF4148"/>
</dbReference>
<dbReference type="EMBL" id="AEJF01000085">
    <property type="protein sequence ID" value="KLU25741.1"/>
    <property type="molecule type" value="Genomic_DNA"/>
</dbReference>
<keyword evidence="3" id="KW-1185">Reference proteome</keyword>
<dbReference type="OrthoDB" id="9112534at2"/>
<accession>A0A0J1CZG2</accession>
<sequence length="106" mass="11021">MFKSLVPAIVLASALGAPAFAYAQDEGTISRPAVKADLIQMEQAGYNVEGDHTTYPAQAQAAEQRVEATRGITATSYGSLTNGSYATGARAPVAQPDGARPVYFGQ</sequence>
<proteinExistence type="predicted"/>